<name>A0A835JYA2_9ROSI</name>
<comment type="caution">
    <text evidence="1">The sequence shown here is derived from an EMBL/GenBank/DDBJ whole genome shotgun (WGS) entry which is preliminary data.</text>
</comment>
<proteinExistence type="predicted"/>
<evidence type="ECO:0000313" key="1">
    <source>
        <dbReference type="EMBL" id="KAF9677066.1"/>
    </source>
</evidence>
<dbReference type="Proteomes" id="UP000657918">
    <property type="component" value="Chromosome 8"/>
</dbReference>
<sequence length="67" mass="7648">MNSLSGPTTLLNSFNCLASSSDHAYLDMHWGLIIIRSQWSFQFESQLGSAQLMELDARLQFLKQKKL</sequence>
<accession>A0A835JYA2</accession>
<keyword evidence="2" id="KW-1185">Reference proteome</keyword>
<reference evidence="1 2" key="1">
    <citation type="submission" date="2020-10" db="EMBL/GenBank/DDBJ databases">
        <title>Plant Genome Project.</title>
        <authorList>
            <person name="Zhang R.-G."/>
        </authorList>
    </citation>
    <scope>NUCLEOTIDE SEQUENCE [LARGE SCALE GENOMIC DNA]</scope>
    <source>
        <strain evidence="1">FAFU-HL-1</strain>
        <tissue evidence="1">Leaf</tissue>
    </source>
</reference>
<dbReference type="EMBL" id="JADGMS010000008">
    <property type="protein sequence ID" value="KAF9677066.1"/>
    <property type="molecule type" value="Genomic_DNA"/>
</dbReference>
<organism evidence="1 2">
    <name type="scientific">Salix dunnii</name>
    <dbReference type="NCBI Taxonomy" id="1413687"/>
    <lineage>
        <taxon>Eukaryota</taxon>
        <taxon>Viridiplantae</taxon>
        <taxon>Streptophyta</taxon>
        <taxon>Embryophyta</taxon>
        <taxon>Tracheophyta</taxon>
        <taxon>Spermatophyta</taxon>
        <taxon>Magnoliopsida</taxon>
        <taxon>eudicotyledons</taxon>
        <taxon>Gunneridae</taxon>
        <taxon>Pentapetalae</taxon>
        <taxon>rosids</taxon>
        <taxon>fabids</taxon>
        <taxon>Malpighiales</taxon>
        <taxon>Salicaceae</taxon>
        <taxon>Saliceae</taxon>
        <taxon>Salix</taxon>
    </lineage>
</organism>
<dbReference type="AlphaFoldDB" id="A0A835JYA2"/>
<gene>
    <name evidence="1" type="ORF">SADUNF_Sadunf08G0068900</name>
</gene>
<evidence type="ECO:0000313" key="2">
    <source>
        <dbReference type="Proteomes" id="UP000657918"/>
    </source>
</evidence>
<protein>
    <submittedName>
        <fullName evidence="1">Uncharacterized protein</fullName>
    </submittedName>
</protein>